<gene>
    <name evidence="1" type="ORF">DES53_102130</name>
</gene>
<reference evidence="1 2" key="1">
    <citation type="submission" date="2018-06" db="EMBL/GenBank/DDBJ databases">
        <title>Genomic Encyclopedia of Type Strains, Phase IV (KMG-IV): sequencing the most valuable type-strain genomes for metagenomic binning, comparative biology and taxonomic classification.</title>
        <authorList>
            <person name="Goeker M."/>
        </authorList>
    </citation>
    <scope>NUCLEOTIDE SEQUENCE [LARGE SCALE GENOMIC DNA]</scope>
    <source>
        <strain evidence="1 2">DSM 25532</strain>
    </source>
</reference>
<evidence type="ECO:0000313" key="1">
    <source>
        <dbReference type="EMBL" id="RBP45748.1"/>
    </source>
</evidence>
<accession>A0A366HRP3</accession>
<sequence>MRVVWHDHKTTQDVSDQVEVEKRLLNQFAGSWISKWTLAMSGIEMCMHLAGEGAMEFDTVTFRERFKTLMPMWGRDVDASGFKPQQSLCLVFGKNVGGKRIGGPEREKVADVWLLPVG</sequence>
<dbReference type="AlphaFoldDB" id="A0A366HRP3"/>
<organism evidence="1 2">
    <name type="scientific">Roseimicrobium gellanilyticum</name>
    <dbReference type="NCBI Taxonomy" id="748857"/>
    <lineage>
        <taxon>Bacteria</taxon>
        <taxon>Pseudomonadati</taxon>
        <taxon>Verrucomicrobiota</taxon>
        <taxon>Verrucomicrobiia</taxon>
        <taxon>Verrucomicrobiales</taxon>
        <taxon>Verrucomicrobiaceae</taxon>
        <taxon>Roseimicrobium</taxon>
    </lineage>
</organism>
<evidence type="ECO:0000313" key="2">
    <source>
        <dbReference type="Proteomes" id="UP000253426"/>
    </source>
</evidence>
<keyword evidence="2" id="KW-1185">Reference proteome</keyword>
<name>A0A366HRP3_9BACT</name>
<dbReference type="Proteomes" id="UP000253426">
    <property type="component" value="Unassembled WGS sequence"/>
</dbReference>
<dbReference type="EMBL" id="QNRR01000002">
    <property type="protein sequence ID" value="RBP45748.1"/>
    <property type="molecule type" value="Genomic_DNA"/>
</dbReference>
<proteinExistence type="predicted"/>
<protein>
    <submittedName>
        <fullName evidence="1">Uncharacterized protein</fullName>
    </submittedName>
</protein>
<comment type="caution">
    <text evidence="1">The sequence shown here is derived from an EMBL/GenBank/DDBJ whole genome shotgun (WGS) entry which is preliminary data.</text>
</comment>